<keyword evidence="1" id="KW-0472">Membrane</keyword>
<dbReference type="PROSITE" id="PS50887">
    <property type="entry name" value="GGDEF"/>
    <property type="match status" value="1"/>
</dbReference>
<dbReference type="Gene3D" id="6.10.340.10">
    <property type="match status" value="1"/>
</dbReference>
<dbReference type="InterPro" id="IPR043128">
    <property type="entry name" value="Rev_trsase/Diguanyl_cyclase"/>
</dbReference>
<sequence>MSIRLKLSLLLGLLFLAAIFNSIFTFQLESYGEEKLKWVIHTHEVLNETQALSGAMKDAETGQRGYLLTTNSAYLEPYHNGALIAKESFIRLKKLTSDNPEQQDILNAIEEQMQLKFLELEETIELVQGDNNEMAVQVVGDNRGKQYMDNIRSLFATFINAEKLLLEQRKGDFRENRAQITTLIIVEIVLFIGLFFVTINFLRRSFFHPLELLLSSVKKLEEGHKLEVNDVVKNDEMGHLLSTFFVMSEKVYQREQDLGFKAHHDELTGLKNRLTMPEEIETVIGEVQECGGMIAVLFIDLDRFKEINDQYGHHVGDLVIKETAYRIKYAVRDSDTVFRVGGDEFLVVIKDIKNMTHIHNVVNNIVREFKHPATLEGKEIDISVSVGVAVSPEDSVDRKELIKFADVAMYAAKQDSAACYRMFDKGMLRRGSD</sequence>
<dbReference type="EMBL" id="RXNV01000001">
    <property type="protein sequence ID" value="RTR34707.1"/>
    <property type="molecule type" value="Genomic_DNA"/>
</dbReference>
<protein>
    <submittedName>
        <fullName evidence="3">Diguanylate cyclase</fullName>
    </submittedName>
</protein>
<reference evidence="3 4" key="1">
    <citation type="submission" date="2018-12" db="EMBL/GenBank/DDBJ databases">
        <authorList>
            <person name="Yu L."/>
        </authorList>
    </citation>
    <scope>NUCLEOTIDE SEQUENCE [LARGE SCALE GENOMIC DNA]</scope>
    <source>
        <strain evidence="3 4">HAW-EB5</strain>
    </source>
</reference>
<dbReference type="InterPro" id="IPR000160">
    <property type="entry name" value="GGDEF_dom"/>
</dbReference>
<dbReference type="SUPFAM" id="SSF55073">
    <property type="entry name" value="Nucleotide cyclase"/>
    <property type="match status" value="1"/>
</dbReference>
<dbReference type="CDD" id="cd19410">
    <property type="entry name" value="HK9-like_sensor"/>
    <property type="match status" value="1"/>
</dbReference>
<evidence type="ECO:0000256" key="1">
    <source>
        <dbReference type="SAM" id="Phobius"/>
    </source>
</evidence>
<dbReference type="PANTHER" id="PTHR46663:SF2">
    <property type="entry name" value="GGDEF DOMAIN-CONTAINING PROTEIN"/>
    <property type="match status" value="1"/>
</dbReference>
<evidence type="ECO:0000313" key="3">
    <source>
        <dbReference type="EMBL" id="RTR34707.1"/>
    </source>
</evidence>
<dbReference type="RefSeq" id="WP_126504191.1">
    <property type="nucleotide sequence ID" value="NZ_RXNV01000001.1"/>
</dbReference>
<proteinExistence type="predicted"/>
<accession>A0A431WH59</accession>
<gene>
    <name evidence="3" type="ORF">EKG39_03340</name>
</gene>
<keyword evidence="1" id="KW-1133">Transmembrane helix</keyword>
<dbReference type="InterPro" id="IPR007891">
    <property type="entry name" value="CHASE3"/>
</dbReference>
<feature type="transmembrane region" description="Helical" evidence="1">
    <location>
        <begin position="180"/>
        <end position="202"/>
    </location>
</feature>
<keyword evidence="4" id="KW-1185">Reference proteome</keyword>
<dbReference type="Gene3D" id="3.30.70.270">
    <property type="match status" value="1"/>
</dbReference>
<organism evidence="3 4">
    <name type="scientific">Shewanella atlantica</name>
    <dbReference type="NCBI Taxonomy" id="271099"/>
    <lineage>
        <taxon>Bacteria</taxon>
        <taxon>Pseudomonadati</taxon>
        <taxon>Pseudomonadota</taxon>
        <taxon>Gammaproteobacteria</taxon>
        <taxon>Alteromonadales</taxon>
        <taxon>Shewanellaceae</taxon>
        <taxon>Shewanella</taxon>
    </lineage>
</organism>
<feature type="domain" description="GGDEF" evidence="2">
    <location>
        <begin position="292"/>
        <end position="425"/>
    </location>
</feature>
<dbReference type="InterPro" id="IPR052163">
    <property type="entry name" value="DGC-Regulatory_Protein"/>
</dbReference>
<dbReference type="AlphaFoldDB" id="A0A431WH59"/>
<dbReference type="OrthoDB" id="766410at2"/>
<keyword evidence="1" id="KW-0812">Transmembrane</keyword>
<dbReference type="Proteomes" id="UP000282060">
    <property type="component" value="Unassembled WGS sequence"/>
</dbReference>
<dbReference type="PANTHER" id="PTHR46663">
    <property type="entry name" value="DIGUANYLATE CYCLASE DGCT-RELATED"/>
    <property type="match status" value="1"/>
</dbReference>
<dbReference type="Pfam" id="PF05227">
    <property type="entry name" value="CHASE3"/>
    <property type="match status" value="1"/>
</dbReference>
<dbReference type="Pfam" id="PF00990">
    <property type="entry name" value="GGDEF"/>
    <property type="match status" value="1"/>
</dbReference>
<dbReference type="CDD" id="cd01949">
    <property type="entry name" value="GGDEF"/>
    <property type="match status" value="1"/>
</dbReference>
<dbReference type="InterPro" id="IPR029787">
    <property type="entry name" value="Nucleotide_cyclase"/>
</dbReference>
<dbReference type="NCBIfam" id="TIGR00254">
    <property type="entry name" value="GGDEF"/>
    <property type="match status" value="1"/>
</dbReference>
<evidence type="ECO:0000259" key="2">
    <source>
        <dbReference type="PROSITE" id="PS50887"/>
    </source>
</evidence>
<dbReference type="SMART" id="SM00267">
    <property type="entry name" value="GGDEF"/>
    <property type="match status" value="1"/>
</dbReference>
<name>A0A431WH59_9GAMM</name>
<comment type="caution">
    <text evidence="3">The sequence shown here is derived from an EMBL/GenBank/DDBJ whole genome shotgun (WGS) entry which is preliminary data.</text>
</comment>
<evidence type="ECO:0000313" key="4">
    <source>
        <dbReference type="Proteomes" id="UP000282060"/>
    </source>
</evidence>